<keyword evidence="7" id="KW-0472">Membrane</keyword>
<feature type="domain" description="AlgX/AlgJ SGNH hydrolase-like" evidence="8">
    <location>
        <begin position="246"/>
        <end position="345"/>
    </location>
</feature>
<evidence type="ECO:0000256" key="4">
    <source>
        <dbReference type="ARBA" id="ARBA00022729"/>
    </source>
</evidence>
<proteinExistence type="predicted"/>
<comment type="subcellular location">
    <subcellularLocation>
        <location evidence="1">Periplasm</location>
    </subcellularLocation>
</comment>
<dbReference type="GO" id="GO:0042121">
    <property type="term" value="P:alginic acid biosynthetic process"/>
    <property type="evidence" value="ECO:0007669"/>
    <property type="project" value="UniProtKB-UniPathway"/>
</dbReference>
<evidence type="ECO:0000313" key="10">
    <source>
        <dbReference type="Proteomes" id="UP000228740"/>
    </source>
</evidence>
<dbReference type="Pfam" id="PF16822">
    <property type="entry name" value="ALGX"/>
    <property type="match status" value="1"/>
</dbReference>
<evidence type="ECO:0000256" key="2">
    <source>
        <dbReference type="ARBA" id="ARBA00005182"/>
    </source>
</evidence>
<evidence type="ECO:0000256" key="6">
    <source>
        <dbReference type="ARBA" id="ARBA00022841"/>
    </source>
</evidence>
<dbReference type="EMBL" id="PGFD01000004">
    <property type="protein sequence ID" value="PJJ62621.1"/>
    <property type="molecule type" value="Genomic_DNA"/>
</dbReference>
<evidence type="ECO:0000313" key="9">
    <source>
        <dbReference type="EMBL" id="PJJ62621.1"/>
    </source>
</evidence>
<keyword evidence="6" id="KW-0016">Alginate biosynthesis</keyword>
<dbReference type="GO" id="GO:0042597">
    <property type="term" value="C:periplasmic space"/>
    <property type="evidence" value="ECO:0007669"/>
    <property type="project" value="UniProtKB-SubCell"/>
</dbReference>
<dbReference type="RefSeq" id="WP_100378387.1">
    <property type="nucleotide sequence ID" value="NZ_PGFD01000004.1"/>
</dbReference>
<reference evidence="9 10" key="1">
    <citation type="submission" date="2017-11" db="EMBL/GenBank/DDBJ databases">
        <title>Genomic Encyclopedia of Archaeal and Bacterial Type Strains, Phase II (KMG-II): From Individual Species to Whole Genera.</title>
        <authorList>
            <person name="Goeker M."/>
        </authorList>
    </citation>
    <scope>NUCLEOTIDE SEQUENCE [LARGE SCALE GENOMIC DNA]</scope>
    <source>
        <strain evidence="9 10">DSM 27617</strain>
    </source>
</reference>
<dbReference type="OrthoDB" id="5349247at2"/>
<evidence type="ECO:0000256" key="1">
    <source>
        <dbReference type="ARBA" id="ARBA00004418"/>
    </source>
</evidence>
<keyword evidence="7" id="KW-1133">Transmembrane helix</keyword>
<dbReference type="GO" id="GO:0016787">
    <property type="term" value="F:hydrolase activity"/>
    <property type="evidence" value="ECO:0007669"/>
    <property type="project" value="UniProtKB-KW"/>
</dbReference>
<comment type="pathway">
    <text evidence="2">Glycan biosynthesis; alginate biosynthesis.</text>
</comment>
<evidence type="ECO:0000256" key="3">
    <source>
        <dbReference type="ARBA" id="ARBA00022679"/>
    </source>
</evidence>
<keyword evidence="4" id="KW-0732">Signal</keyword>
<evidence type="ECO:0000256" key="7">
    <source>
        <dbReference type="SAM" id="Phobius"/>
    </source>
</evidence>
<keyword evidence="3 9" id="KW-0808">Transferase</keyword>
<feature type="transmembrane region" description="Helical" evidence="7">
    <location>
        <begin position="9"/>
        <end position="28"/>
    </location>
</feature>
<dbReference type="InterPro" id="IPR031811">
    <property type="entry name" value="ALGX/ALGJ_SGNH-like"/>
</dbReference>
<dbReference type="GO" id="GO:0016740">
    <property type="term" value="F:transferase activity"/>
    <property type="evidence" value="ECO:0007669"/>
    <property type="project" value="UniProtKB-KW"/>
</dbReference>
<comment type="caution">
    <text evidence="9">The sequence shown here is derived from an EMBL/GenBank/DDBJ whole genome shotgun (WGS) entry which is preliminary data.</text>
</comment>
<organism evidence="9 10">
    <name type="scientific">Chryseobacterium geocarposphaerae</name>
    <dbReference type="NCBI Taxonomy" id="1416776"/>
    <lineage>
        <taxon>Bacteria</taxon>
        <taxon>Pseudomonadati</taxon>
        <taxon>Bacteroidota</taxon>
        <taxon>Flavobacteriia</taxon>
        <taxon>Flavobacteriales</taxon>
        <taxon>Weeksellaceae</taxon>
        <taxon>Chryseobacterium group</taxon>
        <taxon>Chryseobacterium</taxon>
    </lineage>
</organism>
<keyword evidence="7" id="KW-0812">Transmembrane</keyword>
<evidence type="ECO:0000256" key="5">
    <source>
        <dbReference type="ARBA" id="ARBA00022764"/>
    </source>
</evidence>
<evidence type="ECO:0000259" key="8">
    <source>
        <dbReference type="Pfam" id="PF16822"/>
    </source>
</evidence>
<accession>A0A2M9BXB5</accession>
<keyword evidence="9" id="KW-0378">Hydrolase</keyword>
<gene>
    <name evidence="9" type="ORF">CLV73_3804</name>
</gene>
<keyword evidence="5" id="KW-0574">Periplasm</keyword>
<protein>
    <submittedName>
        <fullName evidence="9">Acetyltransferase AlgX (SGNH hydrolase-like protein)</fullName>
    </submittedName>
</protein>
<dbReference type="UniPathway" id="UPA00286"/>
<dbReference type="Proteomes" id="UP000228740">
    <property type="component" value="Unassembled WGS sequence"/>
</dbReference>
<sequence>MIKKFILKTAYFILPAVFLFGISLIGLIRTESPDVLRMGMIPNIYKHYRDRFDLSEKENFERLSKTKKRKFDFLTMGDSFSEQKGYGYNHFLAEKYTTLHVDEFISNNQIQTLINLINGDFFDHYTIKYVVLQNVERHFIDNITGINFNTKIEQKQIDSLILNHHEELKENKTDSEFFSRSTLQFPLYYMPKFFICKDYLSNDLIYNYNLNSKKLFSNESDKLLFYKYDIISLAESNKISNVVLLNNVLNKISQKLQEKNVKLIVLPAPDKYDMYYDDIADKINLEKPLFFEHIKPLKKNYLYINSKEILKSHMNNEQDIYFYDDTHWSPVASRIIVNEIDKAVHAR</sequence>
<dbReference type="AlphaFoldDB" id="A0A2M9BXB5"/>
<keyword evidence="10" id="KW-1185">Reference proteome</keyword>
<name>A0A2M9BXB5_9FLAO</name>